<keyword evidence="12" id="KW-1185">Reference proteome</keyword>
<gene>
    <name evidence="10" type="primary">flgK-2</name>
    <name evidence="9" type="ORF">Ga0058931_3018</name>
    <name evidence="10" type="ORF">HLUCCA05_04890</name>
</gene>
<comment type="similarity">
    <text evidence="3">Belongs to the flagella basal body rod proteins family.</text>
</comment>
<evidence type="ECO:0000259" key="8">
    <source>
        <dbReference type="Pfam" id="PF22638"/>
    </source>
</evidence>
<dbReference type="GO" id="GO:0005198">
    <property type="term" value="F:structural molecule activity"/>
    <property type="evidence" value="ECO:0007669"/>
    <property type="project" value="InterPro"/>
</dbReference>
<evidence type="ECO:0000313" key="12">
    <source>
        <dbReference type="Proteomes" id="UP000182045"/>
    </source>
</evidence>
<evidence type="ECO:0000256" key="1">
    <source>
        <dbReference type="ARBA" id="ARBA00004365"/>
    </source>
</evidence>
<dbReference type="Proteomes" id="UP000182045">
    <property type="component" value="Unassembled WGS sequence"/>
</dbReference>
<evidence type="ECO:0000256" key="3">
    <source>
        <dbReference type="ARBA" id="ARBA00009677"/>
    </source>
</evidence>
<dbReference type="NCBIfam" id="TIGR02492">
    <property type="entry name" value="flgK_ends"/>
    <property type="match status" value="1"/>
</dbReference>
<dbReference type="EMBL" id="LJSG01000016">
    <property type="protein sequence ID" value="KPP90750.1"/>
    <property type="molecule type" value="Genomic_DNA"/>
</dbReference>
<keyword evidence="6" id="KW-0975">Bacterial flagellum</keyword>
<dbReference type="InterPro" id="IPR053927">
    <property type="entry name" value="FlgK_helical"/>
</dbReference>
<evidence type="ECO:0000259" key="7">
    <source>
        <dbReference type="Pfam" id="PF06429"/>
    </source>
</evidence>
<evidence type="ECO:0000313" key="11">
    <source>
        <dbReference type="Proteomes" id="UP000050413"/>
    </source>
</evidence>
<dbReference type="STRING" id="1666912.Ga0058931_3018"/>
<dbReference type="Pfam" id="PF06429">
    <property type="entry name" value="Flg_bbr_C"/>
    <property type="match status" value="1"/>
</dbReference>
<organism evidence="10 11">
    <name type="scientific">Roseibaca calidilacus</name>
    <dbReference type="NCBI Taxonomy" id="1666912"/>
    <lineage>
        <taxon>Bacteria</taxon>
        <taxon>Pseudomonadati</taxon>
        <taxon>Pseudomonadota</taxon>
        <taxon>Alphaproteobacteria</taxon>
        <taxon>Rhodobacterales</taxon>
        <taxon>Paracoccaceae</taxon>
        <taxon>Roseinatronobacter</taxon>
    </lineage>
</organism>
<dbReference type="Proteomes" id="UP000050413">
    <property type="component" value="Unassembled WGS sequence"/>
</dbReference>
<keyword evidence="10" id="KW-0282">Flagellum</keyword>
<evidence type="ECO:0000256" key="6">
    <source>
        <dbReference type="ARBA" id="ARBA00023143"/>
    </source>
</evidence>
<dbReference type="GO" id="GO:0009424">
    <property type="term" value="C:bacterial-type flagellum hook"/>
    <property type="evidence" value="ECO:0007669"/>
    <property type="project" value="InterPro"/>
</dbReference>
<dbReference type="AlphaFoldDB" id="A0A0P7YJ78"/>
<keyword evidence="5" id="KW-0964">Secreted</keyword>
<evidence type="ECO:0000313" key="9">
    <source>
        <dbReference type="EMBL" id="CUX83497.1"/>
    </source>
</evidence>
<feature type="domain" description="Flagellar hook-associated protein FlgK helical" evidence="8">
    <location>
        <begin position="99"/>
        <end position="305"/>
    </location>
</feature>
<reference evidence="9 12" key="2">
    <citation type="submission" date="2016-01" db="EMBL/GenBank/DDBJ databases">
        <authorList>
            <person name="Varghese N."/>
        </authorList>
    </citation>
    <scope>NUCLEOTIDE SEQUENCE [LARGE SCALE GENOMIC DNA]</scope>
    <source>
        <strain evidence="9 12">HL-91</strain>
    </source>
</reference>
<dbReference type="PANTHER" id="PTHR30033">
    <property type="entry name" value="FLAGELLAR HOOK-ASSOCIATED PROTEIN 1"/>
    <property type="match status" value="1"/>
</dbReference>
<protein>
    <recommendedName>
        <fullName evidence="4">Flagellar hook-associated protein 1</fullName>
    </recommendedName>
</protein>
<accession>A0A0P7YJ78</accession>
<evidence type="ECO:0000313" key="10">
    <source>
        <dbReference type="EMBL" id="KPP90750.1"/>
    </source>
</evidence>
<keyword evidence="10" id="KW-0966">Cell projection</keyword>
<dbReference type="RefSeq" id="WP_072247041.1">
    <property type="nucleotide sequence ID" value="NZ_FBYC01000004.1"/>
</dbReference>
<dbReference type="InterPro" id="IPR002371">
    <property type="entry name" value="FlgK"/>
</dbReference>
<dbReference type="PANTHER" id="PTHR30033:SF1">
    <property type="entry name" value="FLAGELLAR HOOK-ASSOCIATED PROTEIN 1"/>
    <property type="match status" value="1"/>
</dbReference>
<dbReference type="Pfam" id="PF22638">
    <property type="entry name" value="FlgK_D1"/>
    <property type="match status" value="1"/>
</dbReference>
<name>A0A0P7YJ78_9RHOB</name>
<feature type="domain" description="Flagellar basal-body/hook protein C-terminal" evidence="7">
    <location>
        <begin position="436"/>
        <end position="474"/>
    </location>
</feature>
<dbReference type="GO" id="GO:0044780">
    <property type="term" value="P:bacterial-type flagellum assembly"/>
    <property type="evidence" value="ECO:0007669"/>
    <property type="project" value="InterPro"/>
</dbReference>
<dbReference type="InterPro" id="IPR010930">
    <property type="entry name" value="Flg_bb/hook_C_dom"/>
</dbReference>
<reference evidence="10 11" key="1">
    <citation type="submission" date="2015-09" db="EMBL/GenBank/DDBJ databases">
        <title>Identification and resolution of microdiversity through metagenomic sequencing of parallel consortia.</title>
        <authorList>
            <person name="Nelson W.C."/>
            <person name="Romine M.F."/>
            <person name="Lindemann S.R."/>
        </authorList>
    </citation>
    <scope>NUCLEOTIDE SEQUENCE [LARGE SCALE GENOMIC DNA]</scope>
    <source>
        <strain evidence="10">HL-91</strain>
    </source>
</reference>
<sequence>MSLGLATNAAMGGLRITTLGTRLVAENLANADVEGYGVRNLVPTSLLVNGRDLPVQRAVNPVLLGAARSADSMRLHAEIRQTAIAELERAYGVPGDPGSLNSLVAALDSSLHQAVSTPDSDAALQAVAQNASHLVTRFNTLEKTAQSIRQNADDAVAADVAKLNTALDQVVALNIEIQRQSLLGGNPHGLMDERQRVTSDISAIIPITEIPRDNGRIMLLSADGQVLADQTRAEFGFTPTIGITAGDSVANGALSPVSLNGRALAPASPVLASGGLGGHLAVRDEIAPRAQAQLDTLARDLLNRFSGPSADQSLAPGEFGLFALDGTTTLPSMPDGLAGQLRLNAQIDPQAGTGLWRLRAGLNAPSPGPILDATGLARLSAALSGATTLQPGTPSRSFTEHIATQVSALATARLDADSTLTFANAKHATLHEDLAAQGVDTDREMQNLLTLERAYSANARVLSAIDEMMRNLLEI</sequence>
<evidence type="ECO:0000256" key="2">
    <source>
        <dbReference type="ARBA" id="ARBA00004613"/>
    </source>
</evidence>
<comment type="caution">
    <text evidence="10">The sequence shown here is derived from an EMBL/GenBank/DDBJ whole genome shotgun (WGS) entry which is preliminary data.</text>
</comment>
<evidence type="ECO:0000256" key="4">
    <source>
        <dbReference type="ARBA" id="ARBA00016244"/>
    </source>
</evidence>
<evidence type="ECO:0000256" key="5">
    <source>
        <dbReference type="ARBA" id="ARBA00022525"/>
    </source>
</evidence>
<dbReference type="GO" id="GO:0005576">
    <property type="term" value="C:extracellular region"/>
    <property type="evidence" value="ECO:0007669"/>
    <property type="project" value="UniProtKB-SubCell"/>
</dbReference>
<proteinExistence type="inferred from homology"/>
<keyword evidence="10" id="KW-0969">Cilium</keyword>
<dbReference type="EMBL" id="FBYC01000004">
    <property type="protein sequence ID" value="CUX83497.1"/>
    <property type="molecule type" value="Genomic_DNA"/>
</dbReference>
<dbReference type="OrthoDB" id="7181295at2"/>
<comment type="subcellular location">
    <subcellularLocation>
        <location evidence="1">Bacterial flagellum</location>
    </subcellularLocation>
    <subcellularLocation>
        <location evidence="2">Secreted</location>
    </subcellularLocation>
</comment>
<dbReference type="SUPFAM" id="SSF64518">
    <property type="entry name" value="Phase 1 flagellin"/>
    <property type="match status" value="1"/>
</dbReference>